<accession>A0ABP9GG97</accession>
<dbReference type="RefSeq" id="WP_344141022.1">
    <property type="nucleotide sequence ID" value="NZ_BAABIK010000013.1"/>
</dbReference>
<comment type="caution">
    <text evidence="3">The sequence shown here is derived from an EMBL/GenBank/DDBJ whole genome shotgun (WGS) entry which is preliminary data.</text>
</comment>
<dbReference type="NCBIfam" id="TIGR03083">
    <property type="entry name" value="maleylpyruvate isomerase family mycothiol-dependent enzyme"/>
    <property type="match status" value="1"/>
</dbReference>
<dbReference type="Proteomes" id="UP001499993">
    <property type="component" value="Unassembled WGS sequence"/>
</dbReference>
<protein>
    <submittedName>
        <fullName evidence="3">Maleylpyruvate isomerase family mycothiol-dependent enzyme</fullName>
    </submittedName>
</protein>
<feature type="region of interest" description="Disordered" evidence="1">
    <location>
        <begin position="1"/>
        <end position="46"/>
    </location>
</feature>
<organism evidence="3 4">
    <name type="scientific">Streptomonospora halophila</name>
    <dbReference type="NCBI Taxonomy" id="427369"/>
    <lineage>
        <taxon>Bacteria</taxon>
        <taxon>Bacillati</taxon>
        <taxon>Actinomycetota</taxon>
        <taxon>Actinomycetes</taxon>
        <taxon>Streptosporangiales</taxon>
        <taxon>Nocardiopsidaceae</taxon>
        <taxon>Streptomonospora</taxon>
    </lineage>
</organism>
<dbReference type="Pfam" id="PF11716">
    <property type="entry name" value="MDMPI_N"/>
    <property type="match status" value="1"/>
</dbReference>
<dbReference type="NCBIfam" id="TIGR03086">
    <property type="entry name" value="TIGR03086 family metal-binding protein"/>
    <property type="match status" value="1"/>
</dbReference>
<feature type="compositionally biased region" description="Low complexity" evidence="1">
    <location>
        <begin position="1"/>
        <end position="12"/>
    </location>
</feature>
<dbReference type="InterPro" id="IPR017520">
    <property type="entry name" value="CHP03086"/>
</dbReference>
<feature type="compositionally biased region" description="Basic and acidic residues" evidence="1">
    <location>
        <begin position="20"/>
        <end position="43"/>
    </location>
</feature>
<dbReference type="InterPro" id="IPR034660">
    <property type="entry name" value="DinB/YfiT-like"/>
</dbReference>
<dbReference type="InterPro" id="IPR017517">
    <property type="entry name" value="Maleyloyr_isom"/>
</dbReference>
<keyword evidence="3" id="KW-0413">Isomerase</keyword>
<dbReference type="EMBL" id="BAABIK010000013">
    <property type="protein sequence ID" value="GAA4942494.1"/>
    <property type="molecule type" value="Genomic_DNA"/>
</dbReference>
<name>A0ABP9GG97_9ACTN</name>
<evidence type="ECO:0000256" key="1">
    <source>
        <dbReference type="SAM" id="MobiDB-lite"/>
    </source>
</evidence>
<gene>
    <name evidence="3" type="ORF">GCM10023224_26120</name>
</gene>
<dbReference type="InterPro" id="IPR024344">
    <property type="entry name" value="MDMPI_metal-binding"/>
</dbReference>
<feature type="domain" description="Mycothiol-dependent maleylpyruvate isomerase metal-binding" evidence="2">
    <location>
        <begin position="25"/>
        <end position="140"/>
    </location>
</feature>
<dbReference type="GO" id="GO:0016853">
    <property type="term" value="F:isomerase activity"/>
    <property type="evidence" value="ECO:0007669"/>
    <property type="project" value="UniProtKB-KW"/>
</dbReference>
<reference evidence="4" key="1">
    <citation type="journal article" date="2019" name="Int. J. Syst. Evol. Microbiol.">
        <title>The Global Catalogue of Microorganisms (GCM) 10K type strain sequencing project: providing services to taxonomists for standard genome sequencing and annotation.</title>
        <authorList>
            <consortium name="The Broad Institute Genomics Platform"/>
            <consortium name="The Broad Institute Genome Sequencing Center for Infectious Disease"/>
            <person name="Wu L."/>
            <person name="Ma J."/>
        </authorList>
    </citation>
    <scope>NUCLEOTIDE SEQUENCE [LARGE SCALE GENOMIC DNA]</scope>
    <source>
        <strain evidence="4">JCM 18123</strain>
    </source>
</reference>
<sequence>MDTANTATNADTPQPDTAETAERYRERSAEFTRRVEGVPEGRWESPTPCAGWTARDLLRHMIDNHTNMPGHVGIAIDLRIRVEDDPVAAWHEARTALQEVLDDPEQAATEFDGYFGRTSLARTIDDFLGFDLVVHAWDLARATGQDETLPAAEVARVFESARQLGETLRMEGVCGPEVSVPESASEQDRMLAYLGRRP</sequence>
<keyword evidence="4" id="KW-1185">Reference proteome</keyword>
<evidence type="ECO:0000259" key="2">
    <source>
        <dbReference type="Pfam" id="PF11716"/>
    </source>
</evidence>
<evidence type="ECO:0000313" key="3">
    <source>
        <dbReference type="EMBL" id="GAA4942494.1"/>
    </source>
</evidence>
<evidence type="ECO:0000313" key="4">
    <source>
        <dbReference type="Proteomes" id="UP001499993"/>
    </source>
</evidence>
<dbReference type="SUPFAM" id="SSF109854">
    <property type="entry name" value="DinB/YfiT-like putative metalloenzymes"/>
    <property type="match status" value="1"/>
</dbReference>
<dbReference type="Gene3D" id="1.20.120.450">
    <property type="entry name" value="dinb family like domain"/>
    <property type="match status" value="1"/>
</dbReference>
<proteinExistence type="predicted"/>